<dbReference type="Proteomes" id="UP000182658">
    <property type="component" value="Unassembled WGS sequence"/>
</dbReference>
<reference evidence="2 3" key="1">
    <citation type="submission" date="2016-10" db="EMBL/GenBank/DDBJ databases">
        <title>Draft genome sequence of Coniochaeta ligniaria NRRL30616, a lignocellulolytic fungus for bioabatement of inhibitors in plant biomass hydrolysates.</title>
        <authorList>
            <consortium name="DOE Joint Genome Institute"/>
            <person name="Jimenez D.J."/>
            <person name="Hector R.E."/>
            <person name="Riley R."/>
            <person name="Sun H."/>
            <person name="Grigoriev I.V."/>
            <person name="Van Elsas J.D."/>
            <person name="Nichols N.N."/>
        </authorList>
    </citation>
    <scope>NUCLEOTIDE SEQUENCE [LARGE SCALE GENOMIC DNA]</scope>
    <source>
        <strain evidence="2 3">NRRL 30616</strain>
    </source>
</reference>
<accession>A0A1J7I766</accession>
<protein>
    <submittedName>
        <fullName evidence="2">Uncharacterized protein</fullName>
    </submittedName>
</protein>
<feature type="region of interest" description="Disordered" evidence="1">
    <location>
        <begin position="42"/>
        <end position="99"/>
    </location>
</feature>
<organism evidence="2 3">
    <name type="scientific">Coniochaeta ligniaria NRRL 30616</name>
    <dbReference type="NCBI Taxonomy" id="1408157"/>
    <lineage>
        <taxon>Eukaryota</taxon>
        <taxon>Fungi</taxon>
        <taxon>Dikarya</taxon>
        <taxon>Ascomycota</taxon>
        <taxon>Pezizomycotina</taxon>
        <taxon>Sordariomycetes</taxon>
        <taxon>Sordariomycetidae</taxon>
        <taxon>Coniochaetales</taxon>
        <taxon>Coniochaetaceae</taxon>
        <taxon>Coniochaeta</taxon>
    </lineage>
</organism>
<dbReference type="EMBL" id="KV875107">
    <property type="protein sequence ID" value="OIW23342.1"/>
    <property type="molecule type" value="Genomic_DNA"/>
</dbReference>
<sequence>MSSPTSTLYLAGFEYHEVREPDCDFINPATFLSSPQVKIHQTFNSNNIRSRSTSNLDRRESTPTRNPVIMPDQPSDQPASLSDRQYLIHPRPEKLEGNLSTIRQLDESVASLPSKVDWNPQ</sequence>
<gene>
    <name evidence="2" type="ORF">CONLIGDRAFT_649857</name>
</gene>
<evidence type="ECO:0000313" key="3">
    <source>
        <dbReference type="Proteomes" id="UP000182658"/>
    </source>
</evidence>
<feature type="compositionally biased region" description="Low complexity" evidence="1">
    <location>
        <begin position="44"/>
        <end position="55"/>
    </location>
</feature>
<keyword evidence="3" id="KW-1185">Reference proteome</keyword>
<evidence type="ECO:0000256" key="1">
    <source>
        <dbReference type="SAM" id="MobiDB-lite"/>
    </source>
</evidence>
<evidence type="ECO:0000313" key="2">
    <source>
        <dbReference type="EMBL" id="OIW23342.1"/>
    </source>
</evidence>
<feature type="compositionally biased region" description="Polar residues" evidence="1">
    <location>
        <begin position="74"/>
        <end position="83"/>
    </location>
</feature>
<name>A0A1J7I766_9PEZI</name>
<dbReference type="InParanoid" id="A0A1J7I766"/>
<dbReference type="AlphaFoldDB" id="A0A1J7I766"/>
<proteinExistence type="predicted"/>